<feature type="transmembrane region" description="Helical" evidence="9">
    <location>
        <begin position="948"/>
        <end position="971"/>
    </location>
</feature>
<dbReference type="PhylomeDB" id="B6QBN5"/>
<keyword evidence="6" id="KW-0067">ATP-binding</keyword>
<feature type="domain" description="ABC transmembrane type-1" evidence="11">
    <location>
        <begin position="287"/>
        <end position="575"/>
    </location>
</feature>
<name>B6QBN5_TALMQ</name>
<evidence type="ECO:0000313" key="12">
    <source>
        <dbReference type="EMBL" id="EEA26476.1"/>
    </source>
</evidence>
<dbReference type="OrthoDB" id="6500128at2759"/>
<dbReference type="GO" id="GO:0140359">
    <property type="term" value="F:ABC-type transporter activity"/>
    <property type="evidence" value="ECO:0007669"/>
    <property type="project" value="InterPro"/>
</dbReference>
<feature type="transmembrane region" description="Helical" evidence="9">
    <location>
        <begin position="23"/>
        <end position="42"/>
    </location>
</feature>
<accession>B6QBN5</accession>
<feature type="transmembrane region" description="Helical" evidence="9">
    <location>
        <begin position="544"/>
        <end position="563"/>
    </location>
</feature>
<evidence type="ECO:0000313" key="13">
    <source>
        <dbReference type="Proteomes" id="UP000001294"/>
    </source>
</evidence>
<keyword evidence="5" id="KW-0547">Nucleotide-binding</keyword>
<feature type="transmembrane region" description="Helical" evidence="9">
    <location>
        <begin position="317"/>
        <end position="337"/>
    </location>
</feature>
<feature type="transmembrane region" description="Helical" evidence="9">
    <location>
        <begin position="432"/>
        <end position="451"/>
    </location>
</feature>
<dbReference type="PANTHER" id="PTHR24223:SF353">
    <property type="entry name" value="ABC TRANSPORTER ATP-BINDING PROTEIN_PERMEASE VMR1-RELATED"/>
    <property type="match status" value="1"/>
</dbReference>
<keyword evidence="3 9" id="KW-0812">Transmembrane</keyword>
<dbReference type="PROSITE" id="PS50929">
    <property type="entry name" value="ABC_TM1F"/>
    <property type="match status" value="2"/>
</dbReference>
<protein>
    <submittedName>
        <fullName evidence="12">ATP-dependent bile acid permease, putative</fullName>
    </submittedName>
</protein>
<dbReference type="PANTHER" id="PTHR24223">
    <property type="entry name" value="ATP-BINDING CASSETTE SUB-FAMILY C"/>
    <property type="match status" value="1"/>
</dbReference>
<organism evidence="12 13">
    <name type="scientific">Talaromyces marneffei (strain ATCC 18224 / CBS 334.59 / QM 7333)</name>
    <name type="common">Penicillium marneffei</name>
    <dbReference type="NCBI Taxonomy" id="441960"/>
    <lineage>
        <taxon>Eukaryota</taxon>
        <taxon>Fungi</taxon>
        <taxon>Dikarya</taxon>
        <taxon>Ascomycota</taxon>
        <taxon>Pezizomycotina</taxon>
        <taxon>Eurotiomycetes</taxon>
        <taxon>Eurotiomycetidae</taxon>
        <taxon>Eurotiales</taxon>
        <taxon>Trichocomaceae</taxon>
        <taxon>Talaromyces</taxon>
        <taxon>Talaromyces sect. Talaromyces</taxon>
    </lineage>
</organism>
<evidence type="ECO:0000256" key="2">
    <source>
        <dbReference type="ARBA" id="ARBA00022448"/>
    </source>
</evidence>
<dbReference type="Pfam" id="PF00664">
    <property type="entry name" value="ABC_membrane"/>
    <property type="match status" value="2"/>
</dbReference>
<dbReference type="CDD" id="cd18596">
    <property type="entry name" value="ABC_6TM_VMR1_D1_like"/>
    <property type="match status" value="1"/>
</dbReference>
<gene>
    <name evidence="12" type="ORF">PMAA_075450</name>
</gene>
<dbReference type="Gene3D" id="3.40.50.300">
    <property type="entry name" value="P-loop containing nucleotide triphosphate hydrolases"/>
    <property type="match status" value="2"/>
</dbReference>
<evidence type="ECO:0000256" key="9">
    <source>
        <dbReference type="SAM" id="Phobius"/>
    </source>
</evidence>
<dbReference type="SUPFAM" id="SSF52540">
    <property type="entry name" value="P-loop containing nucleoside triphosphate hydrolases"/>
    <property type="match status" value="2"/>
</dbReference>
<feature type="transmembrane region" description="Helical" evidence="9">
    <location>
        <begin position="1008"/>
        <end position="1031"/>
    </location>
</feature>
<dbReference type="EMBL" id="DS995900">
    <property type="protein sequence ID" value="EEA26476.1"/>
    <property type="molecule type" value="Genomic_DNA"/>
</dbReference>
<dbReference type="InterPro" id="IPR003439">
    <property type="entry name" value="ABC_transporter-like_ATP-bd"/>
</dbReference>
<feature type="transmembrane region" description="Helical" evidence="9">
    <location>
        <begin position="511"/>
        <end position="538"/>
    </location>
</feature>
<evidence type="ECO:0000256" key="7">
    <source>
        <dbReference type="ARBA" id="ARBA00022989"/>
    </source>
</evidence>
<dbReference type="InterPro" id="IPR050173">
    <property type="entry name" value="ABC_transporter_C-like"/>
</dbReference>
<dbReference type="PROSITE" id="PS00211">
    <property type="entry name" value="ABC_TRANSPORTER_1"/>
    <property type="match status" value="2"/>
</dbReference>
<dbReference type="CDD" id="cd03250">
    <property type="entry name" value="ABCC_MRP_domain1"/>
    <property type="match status" value="1"/>
</dbReference>
<feature type="transmembrane region" description="Helical" evidence="9">
    <location>
        <begin position="1081"/>
        <end position="1103"/>
    </location>
</feature>
<keyword evidence="7 9" id="KW-1133">Transmembrane helix</keyword>
<feature type="domain" description="ABC transporter" evidence="10">
    <location>
        <begin position="637"/>
        <end position="874"/>
    </location>
</feature>
<reference evidence="13" key="1">
    <citation type="journal article" date="2015" name="Genome Announc.">
        <title>Genome sequence of the AIDS-associated pathogen Penicillium marneffei (ATCC18224) and its near taxonomic relative Talaromyces stipitatus (ATCC10500).</title>
        <authorList>
            <person name="Nierman W.C."/>
            <person name="Fedorova-Abrams N.D."/>
            <person name="Andrianopoulos A."/>
        </authorList>
    </citation>
    <scope>NUCLEOTIDE SEQUENCE [LARGE SCALE GENOMIC DNA]</scope>
    <source>
        <strain evidence="13">ATCC 18224 / CBS 334.59 / QM 7333</strain>
    </source>
</reference>
<dbReference type="InterPro" id="IPR027417">
    <property type="entry name" value="P-loop_NTPase"/>
</dbReference>
<dbReference type="VEuPathDB" id="FungiDB:PMAA_075450"/>
<keyword evidence="4" id="KW-0677">Repeat</keyword>
<evidence type="ECO:0000259" key="10">
    <source>
        <dbReference type="PROSITE" id="PS50893"/>
    </source>
</evidence>
<dbReference type="GO" id="GO:0005524">
    <property type="term" value="F:ATP binding"/>
    <property type="evidence" value="ECO:0007669"/>
    <property type="project" value="UniProtKB-KW"/>
</dbReference>
<dbReference type="SMART" id="SM00382">
    <property type="entry name" value="AAA"/>
    <property type="match status" value="2"/>
</dbReference>
<dbReference type="Proteomes" id="UP000001294">
    <property type="component" value="Unassembled WGS sequence"/>
</dbReference>
<evidence type="ECO:0000256" key="5">
    <source>
        <dbReference type="ARBA" id="ARBA00022741"/>
    </source>
</evidence>
<dbReference type="HOGENOM" id="CLU_000604_27_6_1"/>
<dbReference type="CDD" id="cd18604">
    <property type="entry name" value="ABC_6TM_VMR1_D2_like"/>
    <property type="match status" value="1"/>
</dbReference>
<dbReference type="SUPFAM" id="SSF90123">
    <property type="entry name" value="ABC transporter transmembrane region"/>
    <property type="match status" value="2"/>
</dbReference>
<dbReference type="GO" id="GO:0000329">
    <property type="term" value="C:fungal-type vacuole membrane"/>
    <property type="evidence" value="ECO:0007669"/>
    <property type="project" value="TreeGrafter"/>
</dbReference>
<evidence type="ECO:0000256" key="1">
    <source>
        <dbReference type="ARBA" id="ARBA00004141"/>
    </source>
</evidence>
<dbReference type="FunFam" id="3.40.50.300:FF:000838">
    <property type="entry name" value="ABC multidrug transporter (Eurofung)"/>
    <property type="match status" value="1"/>
</dbReference>
<dbReference type="STRING" id="441960.B6QBN5"/>
<evidence type="ECO:0000256" key="3">
    <source>
        <dbReference type="ARBA" id="ARBA00022692"/>
    </source>
</evidence>
<dbReference type="Gene3D" id="1.20.1560.10">
    <property type="entry name" value="ABC transporter type 1, transmembrane domain"/>
    <property type="match status" value="2"/>
</dbReference>
<evidence type="ECO:0000256" key="6">
    <source>
        <dbReference type="ARBA" id="ARBA00022840"/>
    </source>
</evidence>
<dbReference type="Pfam" id="PF00005">
    <property type="entry name" value="ABC_tran"/>
    <property type="match status" value="2"/>
</dbReference>
<dbReference type="InterPro" id="IPR003593">
    <property type="entry name" value="AAA+_ATPase"/>
</dbReference>
<comment type="subcellular location">
    <subcellularLocation>
        <location evidence="1">Membrane</location>
        <topology evidence="1">Multi-pass membrane protein</topology>
    </subcellularLocation>
</comment>
<dbReference type="FunFam" id="1.20.1560.10:FF:000010">
    <property type="entry name" value="Multidrug resistance-associated ABC transporter"/>
    <property type="match status" value="1"/>
</dbReference>
<dbReference type="InterPro" id="IPR017871">
    <property type="entry name" value="ABC_transporter-like_CS"/>
</dbReference>
<feature type="transmembrane region" description="Helical" evidence="9">
    <location>
        <begin position="105"/>
        <end position="125"/>
    </location>
</feature>
<dbReference type="InterPro" id="IPR011527">
    <property type="entry name" value="ABC1_TM_dom"/>
</dbReference>
<evidence type="ECO:0000259" key="11">
    <source>
        <dbReference type="PROSITE" id="PS50929"/>
    </source>
</evidence>
<keyword evidence="8 9" id="KW-0472">Membrane</keyword>
<feature type="transmembrane region" description="Helical" evidence="9">
    <location>
        <begin position="137"/>
        <end position="159"/>
    </location>
</feature>
<dbReference type="GO" id="GO:0016887">
    <property type="term" value="F:ATP hydrolysis activity"/>
    <property type="evidence" value="ECO:0007669"/>
    <property type="project" value="InterPro"/>
</dbReference>
<feature type="transmembrane region" description="Helical" evidence="9">
    <location>
        <begin position="284"/>
        <end position="305"/>
    </location>
</feature>
<dbReference type="CDD" id="cd03244">
    <property type="entry name" value="ABCC_MRP_domain2"/>
    <property type="match status" value="1"/>
</dbReference>
<evidence type="ECO:0000256" key="4">
    <source>
        <dbReference type="ARBA" id="ARBA00022737"/>
    </source>
</evidence>
<feature type="transmembrane region" description="Helical" evidence="9">
    <location>
        <begin position="1109"/>
        <end position="1129"/>
    </location>
</feature>
<keyword evidence="13" id="KW-1185">Reference proteome</keyword>
<feature type="transmembrane region" description="Helical" evidence="9">
    <location>
        <begin position="1194"/>
        <end position="1215"/>
    </location>
</feature>
<feature type="transmembrane region" description="Helical" evidence="9">
    <location>
        <begin position="165"/>
        <end position="189"/>
    </location>
</feature>
<dbReference type="InterPro" id="IPR036640">
    <property type="entry name" value="ABC1_TM_sf"/>
</dbReference>
<dbReference type="PROSITE" id="PS50893">
    <property type="entry name" value="ABC_TRANSPORTER_2"/>
    <property type="match status" value="2"/>
</dbReference>
<feature type="domain" description="ABC transmembrane type-1" evidence="11">
    <location>
        <begin position="951"/>
        <end position="1251"/>
    </location>
</feature>
<proteinExistence type="predicted"/>
<evidence type="ECO:0000256" key="8">
    <source>
        <dbReference type="ARBA" id="ARBA00023136"/>
    </source>
</evidence>
<keyword evidence="2" id="KW-0813">Transport</keyword>
<feature type="domain" description="ABC transporter" evidence="10">
    <location>
        <begin position="1290"/>
        <end position="1526"/>
    </location>
</feature>
<sequence length="1572" mass="173833">MSFICPYPIWIDGHVSDCVVNNYIGKIVPLVTCIVSIAIYSFKQVYPFMSQTTLRNQIALDQQTSHTDYFTTISPTISQLEIAAIIADITINVFLLVGSQDTADHLAIFISALSSAYILFLALVRKTLHGSSTSHDLHRHSIVLCAIQLASLVILNHAIIIQRTVLFVTIANLLRLLVFAVLCLCHWSAPRSPVSRQVKGADTFPSDVSKEDTASIISRLTFSWLNGLVWKSFRATLEVSDLYQLSQNQKSNMVISTFQATTPATSPLLRRIYRIVKYDMLRQGAWAALNSLFVLLPPVLIRAILQHLEYPETILKSTGWLCAVGILIAGAVSSIAGSRCDWMGNRMTAKLRAILINEIYEKSLRKRMTPHALSENGESTAESHATDGNILNLMSVDVEHVSGMSGSLYLIWVVFPVQTSLGTWLLYKILGISGVLGVLCMVCLLPLNFIISQRVMKVQAKLLKASDSRIQSGNEILNNIHTVKYSAWESHFRERLMQKRKLEVDELRSRFIWWSINATTFHSLPLIVTIITCFFYAVVWDSPLKTSIAFPALAIFSIIRIPLDRMAASITFLLQAHVSLGRIDKFLQEQERRKDLQISKSDQFGYFGFDNATLSWPTKVSVSAAEANGEARRDLDIPLDDVSSSSSRPFRLERMSVQFKAESLNIVCGPSGSGKSSLLLALLGEMDLLNGQIFLPQTSYDSVDNPSIGFTEAIAYCPQEPWIMNESIRSNIIFNMPFDSQRYAAVLDAVALFPDIAALDKGDQTLCGENGVRLSGGQKQRVALGRALYSRCRYTLLDDCLSAVDSHTASHIFSRAVKGPLMKGRTCVMATHNTHLTIPCSDYVVMLDSGHVVGQGSPEELVQSGLLEADIFERKPESPISTLIITDSSNSAVINYASRNSLDTDSLDGISLSTITSNEKGTYKETKAEGAVSPYVLRRYLTVMGNRSFLVIVLGLFALQQIASLGTTLWIKEWALQSDLAQDLRGETPAETNGEGENSNEIVKVNPWFYITVYTGLCGLYALITIIRDLITFHGSLKASSSIFENLLDSVLHAKLQFFDSVPSGQITNRFSKDVEAMDQVIPGFAISALQLVATIAMVVVFISIVLPAFLVVAAFICVAYYFVLAVYINGARDLKRIEAVQRSPLFQQFGETLSGYISIRAYHQTPIFTAQHRKFIDRLNQPYLLQCAGKEWLTFRVTVLGSLISFSTAAFILWSPRSIDFGSAGLVLTYSTTFTENIMWLVQVYAFIQQNLNSVDRILEYSKVEQEHYKPRSTAIYDMPTDWPAQGGIRFIDYTTRYASDLNPALSQISFEARPGQRIGIVGRTGAGKSTLTLALLRCLEAESGRVEIDGVDISTLPLEKLRQAIAIVPQNPELFDGTIRDNLDPLQRYTDNEVISVLHQVHLFEQINTMNTGPTVSCLDHAADVLSLGQRQLLCIARALLRRARILVLDEATASIDHATDAAIQASLEASVLNKTTVLTVAHRLRTIAAYDHIVVLDSGRIVEQGSVQTLLAGDSGSSIFRQMCEESGDLEVLRGTFKAEGGGSEIKPGNLGNCPQHSYQEAASWAVGE</sequence>
<feature type="transmembrane region" description="Helical" evidence="9">
    <location>
        <begin position="80"/>
        <end position="99"/>
    </location>
</feature>